<feature type="compositionally biased region" description="Pro residues" evidence="1">
    <location>
        <begin position="9"/>
        <end position="18"/>
    </location>
</feature>
<proteinExistence type="predicted"/>
<feature type="compositionally biased region" description="Polar residues" evidence="1">
    <location>
        <begin position="50"/>
        <end position="61"/>
    </location>
</feature>
<feature type="compositionally biased region" description="Low complexity" evidence="1">
    <location>
        <begin position="67"/>
        <end position="88"/>
    </location>
</feature>
<dbReference type="SMART" id="SM00323">
    <property type="entry name" value="RasGAP"/>
    <property type="match status" value="1"/>
</dbReference>
<dbReference type="Gene3D" id="1.10.506.10">
    <property type="entry name" value="GTPase Activation - p120gap, domain 1"/>
    <property type="match status" value="1"/>
</dbReference>
<feature type="region of interest" description="Disordered" evidence="1">
    <location>
        <begin position="451"/>
        <end position="568"/>
    </location>
</feature>
<dbReference type="Pfam" id="PF00616">
    <property type="entry name" value="RasGAP"/>
    <property type="match status" value="1"/>
</dbReference>
<dbReference type="PROSITE" id="PS50018">
    <property type="entry name" value="RAS_GTPASE_ACTIV_2"/>
    <property type="match status" value="1"/>
</dbReference>
<organism evidence="3 4">
    <name type="scientific">Coemansia aciculifera</name>
    <dbReference type="NCBI Taxonomy" id="417176"/>
    <lineage>
        <taxon>Eukaryota</taxon>
        <taxon>Fungi</taxon>
        <taxon>Fungi incertae sedis</taxon>
        <taxon>Zoopagomycota</taxon>
        <taxon>Kickxellomycotina</taxon>
        <taxon>Kickxellomycetes</taxon>
        <taxon>Kickxellales</taxon>
        <taxon>Kickxellaceae</taxon>
        <taxon>Coemansia</taxon>
    </lineage>
</organism>
<gene>
    <name evidence="3" type="primary">gap1_1</name>
    <name evidence="3" type="ORF">GGH94_000828</name>
</gene>
<name>A0A9W8IMY6_9FUNG</name>
<dbReference type="EMBL" id="JANBUY010000018">
    <property type="protein sequence ID" value="KAJ2867439.1"/>
    <property type="molecule type" value="Genomic_DNA"/>
</dbReference>
<dbReference type="AlphaFoldDB" id="A0A9W8IMY6"/>
<dbReference type="GO" id="GO:0005938">
    <property type="term" value="C:cell cortex"/>
    <property type="evidence" value="ECO:0007669"/>
    <property type="project" value="TreeGrafter"/>
</dbReference>
<evidence type="ECO:0000259" key="2">
    <source>
        <dbReference type="PROSITE" id="PS50018"/>
    </source>
</evidence>
<comment type="caution">
    <text evidence="3">The sequence shown here is derived from an EMBL/GenBank/DDBJ whole genome shotgun (WGS) entry which is preliminary data.</text>
</comment>
<keyword evidence="4" id="KW-1185">Reference proteome</keyword>
<dbReference type="SUPFAM" id="SSF48350">
    <property type="entry name" value="GTPase activation domain, GAP"/>
    <property type="match status" value="1"/>
</dbReference>
<evidence type="ECO:0000256" key="1">
    <source>
        <dbReference type="SAM" id="MobiDB-lite"/>
    </source>
</evidence>
<feature type="compositionally biased region" description="Low complexity" evidence="1">
    <location>
        <begin position="469"/>
        <end position="483"/>
    </location>
</feature>
<dbReference type="Proteomes" id="UP001140074">
    <property type="component" value="Unassembled WGS sequence"/>
</dbReference>
<feature type="domain" description="Ras-GAP" evidence="2">
    <location>
        <begin position="179"/>
        <end position="406"/>
    </location>
</feature>
<dbReference type="InterPro" id="IPR001936">
    <property type="entry name" value="RasGAP_dom"/>
</dbReference>
<accession>A0A9W8IMY6</accession>
<feature type="region of interest" description="Disordered" evidence="1">
    <location>
        <begin position="1"/>
        <end position="90"/>
    </location>
</feature>
<reference evidence="3" key="1">
    <citation type="submission" date="2022-07" db="EMBL/GenBank/DDBJ databases">
        <title>Phylogenomic reconstructions and comparative analyses of Kickxellomycotina fungi.</title>
        <authorList>
            <person name="Reynolds N.K."/>
            <person name="Stajich J.E."/>
            <person name="Barry K."/>
            <person name="Grigoriev I.V."/>
            <person name="Crous P."/>
            <person name="Smith M.E."/>
        </authorList>
    </citation>
    <scope>NUCLEOTIDE SEQUENCE</scope>
    <source>
        <strain evidence="3">RSA 476</strain>
    </source>
</reference>
<evidence type="ECO:0000313" key="4">
    <source>
        <dbReference type="Proteomes" id="UP001140074"/>
    </source>
</evidence>
<dbReference type="GO" id="GO:0005096">
    <property type="term" value="F:GTPase activator activity"/>
    <property type="evidence" value="ECO:0007669"/>
    <property type="project" value="TreeGrafter"/>
</dbReference>
<dbReference type="PANTHER" id="PTHR14149">
    <property type="entry name" value="RAS GTPASE-ACTIVATING PROTEIN WITH IQ MOTIF"/>
    <property type="match status" value="1"/>
</dbReference>
<evidence type="ECO:0000313" key="3">
    <source>
        <dbReference type="EMBL" id="KAJ2867439.1"/>
    </source>
</evidence>
<protein>
    <submittedName>
        <fullName evidence="3">RasGAP protein</fullName>
    </submittedName>
</protein>
<sequence>MSKAQLPTTSPPPPPPILPGNRHYGTMLVKKDDNATLVNSTSPHRPEGSTAGSASPSQRSYRPTRVLSSKTTSHATSSAQQLSSSDDTPSSWLGRLWSGIRRRAEAAEALEAPDTCSMPGAIVESGAAAVGSVRDPYVVIPADIMFSPQRTALYANMVSMLVRNPYYLTRIVSHVKHHECDALLSIILDSLFGGPAYEPLLTALFTEIVELEVDRTTSIDTVMRNDGPSVHMLSAYLKKHCCLEYLRIAVGPTIETMVALGSTSLDPELASVYQDWARSQTAMRLPLVASAVEAAGYTEVQNLSRRRQRHLVHLATHCLHDVINAQHHIPAGLLAICASTMRATKRKFPDTDLAKAYSLVGGIFFLRFVNAALTSPNQYGLLDSAPGGTMKTNLKLLARLMQRLSNYSAKPADEWPVDARKFMKANVFRFHSFLASLTTGAGDAKIPPTIALSRQDSEESQKQQKLVMDEGNSNTSDSNSSSDGGRRRNSESSVAKCASTSTRSRRSNAGANGSNGDPTKDKTHSSPQRVVLGEATRATFSPVQEDDDVQSLPQDSAPAIHTSRSRSRQLPKMIMRPPACIAAEASQLAPGLSLISTGSTITATSTVNSAGQFDKSSMVSVIIKNTRPKPNTCRILCKKEDADCTDRAKTPPDDSYSTKSMYDIGRQQTVGCNDSADGGAPPQCDGILKSRKSSSSGDCHDVVLPLNDLYLLQKYLAIYEDKWAPGEAKYIADKQKSSDECCLTPMAECLRALGAVPTQVRTSNNHKTRIPLT</sequence>
<dbReference type="InterPro" id="IPR008936">
    <property type="entry name" value="Rho_GTPase_activation_prot"/>
</dbReference>